<protein>
    <submittedName>
        <fullName evidence="1">Putative nucleoside triphosphate pyrophosphohydrolase</fullName>
    </submittedName>
</protein>
<name>K4P090_9CAUD</name>
<proteinExistence type="predicted"/>
<accession>K4P090</accession>
<evidence type="ECO:0000313" key="2">
    <source>
        <dbReference type="Proteomes" id="UP000009200"/>
    </source>
</evidence>
<dbReference type="SUPFAM" id="SSF101386">
    <property type="entry name" value="all-alpha NTP pyrophosphatases"/>
    <property type="match status" value="1"/>
</dbReference>
<dbReference type="EMBL" id="JX976549">
    <property type="protein sequence ID" value="AFV51550.1"/>
    <property type="molecule type" value="Genomic_DNA"/>
</dbReference>
<dbReference type="Proteomes" id="UP000009200">
    <property type="component" value="Segment"/>
</dbReference>
<dbReference type="CDD" id="cd11540">
    <property type="entry name" value="NTP-PPase_u3"/>
    <property type="match status" value="1"/>
</dbReference>
<organism evidence="1 2">
    <name type="scientific">Acinetobacter phage vB_AbaM-IME-AB2</name>
    <dbReference type="NCBI Taxonomy" id="1243183"/>
    <lineage>
        <taxon>Viruses</taxon>
        <taxon>Duplodnaviria</taxon>
        <taxon>Heunggongvirae</taxon>
        <taxon>Uroviricota</taxon>
        <taxon>Caudoviricetes</taxon>
        <taxon>Obolenskvirus</taxon>
        <taxon>Obolenskvirus AB2</taxon>
    </lineage>
</organism>
<evidence type="ECO:0000313" key="1">
    <source>
        <dbReference type="EMBL" id="AFV51550.1"/>
    </source>
</evidence>
<dbReference type="Gene3D" id="1.10.287.1080">
    <property type="entry name" value="MazG-like"/>
    <property type="match status" value="1"/>
</dbReference>
<keyword evidence="2" id="KW-1185">Reference proteome</keyword>
<sequence length="181" mass="20558">MEQLIKQIEQWASDRNIIKGSKPIDQAMKLFSEFGELADNVGKGRDCRDDVGDIFIVLTIISAQYENGFMLECVKDKSPVDDLSRLKSIKHVTHVLASHLYSFVYSVEDSLFCDPSFDLKACIQYLEKITELCGYTLEECVQLAYDDIKHRKGIMINGVFIKESDPVYAQVISEIEGNYNA</sequence>
<keyword evidence="1" id="KW-0378">Hydrolase</keyword>
<gene>
    <name evidence="1" type="ORF">AB2_66</name>
</gene>
<dbReference type="OrthoDB" id="10506at10239"/>
<dbReference type="GO" id="GO:0016787">
    <property type="term" value="F:hydrolase activity"/>
    <property type="evidence" value="ECO:0007669"/>
    <property type="project" value="UniProtKB-KW"/>
</dbReference>
<reference evidence="1 2" key="1">
    <citation type="journal article" date="2014" name="BMC Microbiol.">
        <title>Characterization, sequencing and comparative genomic analysis of vB_AbaM-IME-AB2, a novel lytic bacteriophage that infects multidrug-resistant Acinetobacter baumannii clinical isolates.</title>
        <authorList>
            <person name="Peng F."/>
            <person name="Mi Z."/>
            <person name="Huang Y."/>
            <person name="Yuan X."/>
            <person name="Niu W."/>
            <person name="Wang Y."/>
            <person name="Hua Y."/>
            <person name="Fan H."/>
            <person name="Bai C."/>
            <person name="Tong Y."/>
        </authorList>
    </citation>
    <scope>NUCLEOTIDE SEQUENCE [LARGE SCALE GENOMIC DNA]</scope>
</reference>